<feature type="compositionally biased region" description="Basic and acidic residues" evidence="1">
    <location>
        <begin position="1"/>
        <end position="11"/>
    </location>
</feature>
<dbReference type="EMBL" id="CADCTS010000013">
    <property type="protein sequence ID" value="CAA9285576.1"/>
    <property type="molecule type" value="Genomic_DNA"/>
</dbReference>
<accession>A0A6J4JRC5</accession>
<gene>
    <name evidence="2" type="ORF">AVDCRST_MAG48-91</name>
</gene>
<reference evidence="2" key="1">
    <citation type="submission" date="2020-02" db="EMBL/GenBank/DDBJ databases">
        <authorList>
            <person name="Meier V. D."/>
        </authorList>
    </citation>
    <scope>NUCLEOTIDE SEQUENCE</scope>
    <source>
        <strain evidence="2">AVDCRST_MAG48</strain>
    </source>
</reference>
<feature type="compositionally biased region" description="Basic and acidic residues" evidence="1">
    <location>
        <begin position="94"/>
        <end position="106"/>
    </location>
</feature>
<dbReference type="AlphaFoldDB" id="A0A6J4JRC5"/>
<feature type="region of interest" description="Disordered" evidence="1">
    <location>
        <begin position="1"/>
        <end position="269"/>
    </location>
</feature>
<feature type="non-terminal residue" evidence="2">
    <location>
        <position position="1"/>
    </location>
</feature>
<feature type="non-terminal residue" evidence="2">
    <location>
        <position position="269"/>
    </location>
</feature>
<name>A0A6J4JRC5_9ACTN</name>
<feature type="compositionally biased region" description="Basic residues" evidence="1">
    <location>
        <begin position="54"/>
        <end position="85"/>
    </location>
</feature>
<feature type="compositionally biased region" description="Low complexity" evidence="1">
    <location>
        <begin position="112"/>
        <end position="139"/>
    </location>
</feature>
<evidence type="ECO:0000256" key="1">
    <source>
        <dbReference type="SAM" id="MobiDB-lite"/>
    </source>
</evidence>
<feature type="compositionally biased region" description="Basic residues" evidence="1">
    <location>
        <begin position="36"/>
        <end position="45"/>
    </location>
</feature>
<protein>
    <submittedName>
        <fullName evidence="2">Oxidoreductase of aldo/keto reductase family, subgroup 1</fullName>
    </submittedName>
</protein>
<organism evidence="2">
    <name type="scientific">uncultured Friedmanniella sp</name>
    <dbReference type="NCBI Taxonomy" id="335381"/>
    <lineage>
        <taxon>Bacteria</taxon>
        <taxon>Bacillati</taxon>
        <taxon>Actinomycetota</taxon>
        <taxon>Actinomycetes</taxon>
        <taxon>Propionibacteriales</taxon>
        <taxon>Nocardioidaceae</taxon>
        <taxon>Friedmanniella</taxon>
        <taxon>environmental samples</taxon>
    </lineage>
</organism>
<proteinExistence type="predicted"/>
<feature type="compositionally biased region" description="Basic residues" evidence="1">
    <location>
        <begin position="221"/>
        <end position="235"/>
    </location>
</feature>
<evidence type="ECO:0000313" key="2">
    <source>
        <dbReference type="EMBL" id="CAA9285576.1"/>
    </source>
</evidence>
<feature type="compositionally biased region" description="Gly residues" evidence="1">
    <location>
        <begin position="249"/>
        <end position="260"/>
    </location>
</feature>
<sequence length="269" mass="29563">GRYGDPYERRQLRPAGRLPRTGVHAPAGLRDLADQRRRRHRGGRHRAGDGLPAPRHRHRLRQRGRHRPRSRRGRPAPRAGVRHHQAAAGPRRPRAADDRGEPDQARARPRRPVAGALATRRPGRARGLAGGRASPAGRPGHQRRRQQLLAGPDRRDHLRCRGGSRGEPDQVGPAALRRDRGGRAPRARGGARGLQPAQGDGPRRPGAGRHRRRARGDAGPGRHRLARGPRVRRHPQVLTAGAHRRQRRGGPGPADGGAGGGRRRPRPRL</sequence>